<dbReference type="GO" id="GO:0001514">
    <property type="term" value="P:selenocysteine incorporation"/>
    <property type="evidence" value="ECO:0007669"/>
    <property type="project" value="InterPro"/>
</dbReference>
<dbReference type="InterPro" id="IPR015190">
    <property type="entry name" value="Elong_fac_SelB-wing-hlx_typ-2"/>
</dbReference>
<dbReference type="Proteomes" id="UP000664731">
    <property type="component" value="Unassembled WGS sequence"/>
</dbReference>
<evidence type="ECO:0000256" key="7">
    <source>
        <dbReference type="ARBA" id="ARBA00025526"/>
    </source>
</evidence>
<dbReference type="InterPro" id="IPR027417">
    <property type="entry name" value="P-loop_NTPase"/>
</dbReference>
<sequence>MIIGTAGHIDHGKTTLVRALTGTNTDRLKQEQERGITIELGYAYLPLPDGQVLGIIDVPGHEKFIHTMAAGAVGIDYALLVVAADDGVMPQTLEHVQILQLLGIRSASVAITKADCVPPERVAQVQEEVRAILSVTAMAEAPLFATAAAQPDDPGTWALRQHLLAQAQHHAARSSTGLFRLAVDRAFSLTGQGTIVTGTVFGGQVSVGDSLTHSGSGRSVRVRSLHAQNRASPSGSAGQRVALNLAGLHPQDIARGDWLAQPELLSASTRLDVRLHWLAENTPLAGWTAVHLHLGTQHCTGHVLPLGDPSAGPLQPGHEGYAQLVLDAPVFALPGDRVIVRNAQASRTLGGAMVLDPDAPARKRRSPQRQATWQALEHWLAAGDTGPLLAQARFGLPLSHLQRLCGQHQPPVPEGLQRIPLPQGDTLLLHPDNWQALQTQLLDALAQFHQQQPDEPGAHNARLQRMVWPGAAHTGSQHQALWQALVAQLSATDQLQAEGAWLRLPSHRVQLTEQETALAEQLLPRIAAGRFDPPWVRDLAQDTEQKEELVRQLLRKLARQGVLFQVVKDLFYAQEHMNALAALITELATQNAQGQVIARDFRDATALGRKRAIQIMECFNRLGLTRRVGDAHTLRPGAHWQG</sequence>
<dbReference type="Gene3D" id="1.10.10.10">
    <property type="entry name" value="Winged helix-like DNA-binding domain superfamily/Winged helix DNA-binding domain"/>
    <property type="match status" value="3"/>
</dbReference>
<dbReference type="GO" id="GO:0003723">
    <property type="term" value="F:RNA binding"/>
    <property type="evidence" value="ECO:0007669"/>
    <property type="project" value="InterPro"/>
</dbReference>
<evidence type="ECO:0000259" key="9">
    <source>
        <dbReference type="PROSITE" id="PS51722"/>
    </source>
</evidence>
<dbReference type="CDD" id="cd04171">
    <property type="entry name" value="SelB"/>
    <property type="match status" value="1"/>
</dbReference>
<evidence type="ECO:0000313" key="10">
    <source>
        <dbReference type="EMBL" id="MBO1250671.1"/>
    </source>
</evidence>
<dbReference type="SUPFAM" id="SSF50447">
    <property type="entry name" value="Translation proteins"/>
    <property type="match status" value="1"/>
</dbReference>
<evidence type="ECO:0000256" key="2">
    <source>
        <dbReference type="ARBA" id="ARBA00015953"/>
    </source>
</evidence>
<keyword evidence="3" id="KW-0963">Cytoplasm</keyword>
<dbReference type="RefSeq" id="WP_207576061.1">
    <property type="nucleotide sequence ID" value="NZ_JAFNME010000037.1"/>
</dbReference>
<dbReference type="InterPro" id="IPR036388">
    <property type="entry name" value="WH-like_DNA-bd_sf"/>
</dbReference>
<dbReference type="Pfam" id="PF25461">
    <property type="entry name" value="Beta-barrel_SelB"/>
    <property type="match status" value="1"/>
</dbReference>
<dbReference type="Pfam" id="PF09107">
    <property type="entry name" value="WHD_3rd_SelB"/>
    <property type="match status" value="1"/>
</dbReference>
<dbReference type="InterPro" id="IPR048931">
    <property type="entry name" value="WHD_2nd_SelB_bact"/>
</dbReference>
<dbReference type="Pfam" id="PF03144">
    <property type="entry name" value="GTP_EFTU_D2"/>
    <property type="match status" value="1"/>
</dbReference>
<protein>
    <recommendedName>
        <fullName evidence="2">Selenocysteine-specific elongation factor</fullName>
    </recommendedName>
    <alternativeName>
        <fullName evidence="8">SelB translation factor</fullName>
    </alternativeName>
</protein>
<dbReference type="GO" id="GO:0003746">
    <property type="term" value="F:translation elongation factor activity"/>
    <property type="evidence" value="ECO:0007669"/>
    <property type="project" value="UniProtKB-KW"/>
</dbReference>
<evidence type="ECO:0000256" key="5">
    <source>
        <dbReference type="ARBA" id="ARBA00022917"/>
    </source>
</evidence>
<dbReference type="PANTHER" id="PTHR43721:SF11">
    <property type="entry name" value="SELENOCYSTEINE-SPECIFIC ELONGATION FACTOR"/>
    <property type="match status" value="1"/>
</dbReference>
<dbReference type="EMBL" id="JAFNME010000037">
    <property type="protein sequence ID" value="MBO1250671.1"/>
    <property type="molecule type" value="Genomic_DNA"/>
</dbReference>
<dbReference type="Pfam" id="PF21214">
    <property type="entry name" value="WHD_2nd_SelB_bact"/>
    <property type="match status" value="1"/>
</dbReference>
<dbReference type="InterPro" id="IPR009001">
    <property type="entry name" value="Transl_elong_EF1A/Init_IF2_C"/>
</dbReference>
<comment type="caution">
    <text evidence="10">The sequence shown here is derived from an EMBL/GenBank/DDBJ whole genome shotgun (WGS) entry which is preliminary data.</text>
</comment>
<dbReference type="InterPro" id="IPR036390">
    <property type="entry name" value="WH_DNA-bd_sf"/>
</dbReference>
<dbReference type="Gene3D" id="3.40.50.300">
    <property type="entry name" value="P-loop containing nucleotide triphosphate hydrolases"/>
    <property type="match status" value="1"/>
</dbReference>
<dbReference type="CDD" id="cd03696">
    <property type="entry name" value="SelB_II"/>
    <property type="match status" value="1"/>
</dbReference>
<dbReference type="GO" id="GO:0003924">
    <property type="term" value="F:GTPase activity"/>
    <property type="evidence" value="ECO:0007669"/>
    <property type="project" value="InterPro"/>
</dbReference>
<dbReference type="Gene3D" id="2.40.30.10">
    <property type="entry name" value="Translation factors"/>
    <property type="match status" value="1"/>
</dbReference>
<keyword evidence="6" id="KW-0342">GTP-binding</keyword>
<dbReference type="InterPro" id="IPR004535">
    <property type="entry name" value="Transl_elong_SelB"/>
</dbReference>
<evidence type="ECO:0000313" key="11">
    <source>
        <dbReference type="Proteomes" id="UP000664731"/>
    </source>
</evidence>
<name>A0A939H0L1_9BURK</name>
<dbReference type="InterPro" id="IPR015191">
    <property type="entry name" value="SelB_WHD4"/>
</dbReference>
<dbReference type="GO" id="GO:0005737">
    <property type="term" value="C:cytoplasm"/>
    <property type="evidence" value="ECO:0007669"/>
    <property type="project" value="UniProtKB-SubCell"/>
</dbReference>
<dbReference type="SUPFAM" id="SSF46785">
    <property type="entry name" value="Winged helix' DNA-binding domain"/>
    <property type="match status" value="3"/>
</dbReference>
<dbReference type="NCBIfam" id="TIGR00475">
    <property type="entry name" value="selB"/>
    <property type="match status" value="1"/>
</dbReference>
<evidence type="ECO:0000256" key="1">
    <source>
        <dbReference type="ARBA" id="ARBA00004496"/>
    </source>
</evidence>
<dbReference type="Pfam" id="PF09106">
    <property type="entry name" value="WHD_2nd_SelB"/>
    <property type="match status" value="1"/>
</dbReference>
<dbReference type="SUPFAM" id="SSF52540">
    <property type="entry name" value="P-loop containing nucleoside triphosphate hydrolases"/>
    <property type="match status" value="1"/>
</dbReference>
<dbReference type="PRINTS" id="PR00315">
    <property type="entry name" value="ELONGATNFCT"/>
</dbReference>
<dbReference type="SUPFAM" id="SSF50465">
    <property type="entry name" value="EF-Tu/eEF-1alpha/eIF2-gamma C-terminal domain"/>
    <property type="match status" value="1"/>
</dbReference>
<reference evidence="10" key="1">
    <citation type="submission" date="2021-03" db="EMBL/GenBank/DDBJ databases">
        <title>Comamonas denitrificans.</title>
        <authorList>
            <person name="Finster K."/>
        </authorList>
    </citation>
    <scope>NUCLEOTIDE SEQUENCE</scope>
    <source>
        <strain evidence="10">MM2021_4</strain>
    </source>
</reference>
<feature type="domain" description="Tr-type G" evidence="9">
    <location>
        <begin position="1"/>
        <end position="176"/>
    </location>
</feature>
<dbReference type="Pfam" id="PF00009">
    <property type="entry name" value="GTP_EFTU"/>
    <property type="match status" value="1"/>
</dbReference>
<dbReference type="InterPro" id="IPR050055">
    <property type="entry name" value="EF-Tu_GTPase"/>
</dbReference>
<dbReference type="InterPro" id="IPR031157">
    <property type="entry name" value="G_TR_CS"/>
</dbReference>
<accession>A0A939H0L1</accession>
<evidence type="ECO:0000256" key="4">
    <source>
        <dbReference type="ARBA" id="ARBA00022741"/>
    </source>
</evidence>
<dbReference type="CDD" id="cd15491">
    <property type="entry name" value="selB_III"/>
    <property type="match status" value="1"/>
</dbReference>
<comment type="function">
    <text evidence="7">Translation factor necessary for the incorporation of selenocysteine into proteins. It probably replaces EF-Tu for the insertion of selenocysteine directed by the UGA codon. SelB binds GTP and GDP.</text>
</comment>
<keyword evidence="10" id="KW-0251">Elongation factor</keyword>
<gene>
    <name evidence="10" type="primary">selB</name>
    <name evidence="10" type="ORF">J1777_12675</name>
</gene>
<dbReference type="AlphaFoldDB" id="A0A939H0L1"/>
<keyword evidence="4" id="KW-0547">Nucleotide-binding</keyword>
<proteinExistence type="predicted"/>
<evidence type="ECO:0000256" key="8">
    <source>
        <dbReference type="ARBA" id="ARBA00031615"/>
    </source>
</evidence>
<dbReference type="GO" id="GO:0005525">
    <property type="term" value="F:GTP binding"/>
    <property type="evidence" value="ECO:0007669"/>
    <property type="project" value="UniProtKB-KW"/>
</dbReference>
<organism evidence="10 11">
    <name type="scientific">Comamonas denitrificans</name>
    <dbReference type="NCBI Taxonomy" id="117506"/>
    <lineage>
        <taxon>Bacteria</taxon>
        <taxon>Pseudomonadati</taxon>
        <taxon>Pseudomonadota</taxon>
        <taxon>Betaproteobacteria</taxon>
        <taxon>Burkholderiales</taxon>
        <taxon>Comamonadaceae</taxon>
        <taxon>Comamonas</taxon>
    </lineage>
</organism>
<dbReference type="InterPro" id="IPR057335">
    <property type="entry name" value="Beta-barrel_SelB"/>
</dbReference>
<evidence type="ECO:0000256" key="3">
    <source>
        <dbReference type="ARBA" id="ARBA00022490"/>
    </source>
</evidence>
<dbReference type="InterPro" id="IPR009000">
    <property type="entry name" value="Transl_B-barrel_sf"/>
</dbReference>
<dbReference type="PANTHER" id="PTHR43721">
    <property type="entry name" value="ELONGATION FACTOR TU-RELATED"/>
    <property type="match status" value="1"/>
</dbReference>
<comment type="subcellular location">
    <subcellularLocation>
        <location evidence="1">Cytoplasm</location>
    </subcellularLocation>
</comment>
<keyword evidence="11" id="KW-1185">Reference proteome</keyword>
<dbReference type="PROSITE" id="PS00301">
    <property type="entry name" value="G_TR_1"/>
    <property type="match status" value="1"/>
</dbReference>
<evidence type="ECO:0000256" key="6">
    <source>
        <dbReference type="ARBA" id="ARBA00023134"/>
    </source>
</evidence>
<dbReference type="InterPro" id="IPR004161">
    <property type="entry name" value="EFTu-like_2"/>
</dbReference>
<dbReference type="PROSITE" id="PS51722">
    <property type="entry name" value="G_TR_2"/>
    <property type="match status" value="1"/>
</dbReference>
<keyword evidence="5" id="KW-0648">Protein biosynthesis</keyword>
<dbReference type="InterPro" id="IPR000795">
    <property type="entry name" value="T_Tr_GTP-bd_dom"/>
</dbReference>